<dbReference type="RefSeq" id="WP_013461309.1">
    <property type="nucleotide sequence ID" value="NC_014762.1"/>
</dbReference>
<evidence type="ECO:0000256" key="1">
    <source>
        <dbReference type="SAM" id="SignalP"/>
    </source>
</evidence>
<dbReference type="Proteomes" id="UP000008721">
    <property type="component" value="Chromosome"/>
</dbReference>
<evidence type="ECO:0000313" key="2">
    <source>
        <dbReference type="EMBL" id="ADR35112.1"/>
    </source>
</evidence>
<evidence type="ECO:0000313" key="3">
    <source>
        <dbReference type="Proteomes" id="UP000008721"/>
    </source>
</evidence>
<dbReference type="EMBL" id="CP002355">
    <property type="protein sequence ID" value="ADR35112.1"/>
    <property type="molecule type" value="Genomic_DNA"/>
</dbReference>
<reference evidence="2 3" key="1">
    <citation type="journal article" date="2012" name="Stand. Genomic Sci.">
        <title>Complete genome sequence of the sulfur compounds oxidizing chemolithoautotroph Sulfuricurvum kujiense type strain (YK-1(T)).</title>
        <authorList>
            <person name="Han C."/>
            <person name="Kotsyurbenko O."/>
            <person name="Chertkov O."/>
            <person name="Held B."/>
            <person name="Lapidus A."/>
            <person name="Nolan M."/>
            <person name="Lucas S."/>
            <person name="Hammon N."/>
            <person name="Deshpande S."/>
            <person name="Cheng J.F."/>
            <person name="Tapia R."/>
            <person name="Goodwin L.A."/>
            <person name="Pitluck S."/>
            <person name="Liolios K."/>
            <person name="Pagani I."/>
            <person name="Ivanova N."/>
            <person name="Mavromatis K."/>
            <person name="Mikhailova N."/>
            <person name="Pati A."/>
            <person name="Chen A."/>
            <person name="Palaniappan K."/>
            <person name="Land M."/>
            <person name="Hauser L."/>
            <person name="Chang Y.J."/>
            <person name="Jeffries C.D."/>
            <person name="Brambilla E.M."/>
            <person name="Rohde M."/>
            <person name="Spring S."/>
            <person name="Sikorski J."/>
            <person name="Goker M."/>
            <person name="Woyke T."/>
            <person name="Bristow J."/>
            <person name="Eisen J.A."/>
            <person name="Markowitz V."/>
            <person name="Hugenholtz P."/>
            <person name="Kyrpides N.C."/>
            <person name="Klenk H.P."/>
            <person name="Detter J.C."/>
        </authorList>
    </citation>
    <scope>NUCLEOTIDE SEQUENCE [LARGE SCALE GENOMIC DNA]</scope>
    <source>
        <strain evidence="3">ATCC BAA-921 / DSM 16994 / JCM 11577 / YK-1</strain>
    </source>
</reference>
<feature type="chain" id="PRO_5003188406" evidence="1">
    <location>
        <begin position="24"/>
        <end position="109"/>
    </location>
</feature>
<keyword evidence="1" id="KW-0732">Signal</keyword>
<feature type="signal peptide" evidence="1">
    <location>
        <begin position="1"/>
        <end position="23"/>
    </location>
</feature>
<dbReference type="HOGENOM" id="CLU_2182630_0_0_7"/>
<dbReference type="KEGG" id="sku:Sulku_2453"/>
<sequence>MKKVQPWGAVITAAVLLVSSAYAGGHERGGRYEPVRHVKMSNHHHTDWVVPMVIGGVLGYALSEPRRGSVTYVQSTQVPVVYSPQPIYQEQWVYFSDCDCQRKVLVRVR</sequence>
<dbReference type="OrthoDB" id="10009799at2"/>
<dbReference type="AlphaFoldDB" id="E4TYV2"/>
<gene>
    <name evidence="2" type="ordered locus">Sulku_2453</name>
</gene>
<name>E4TYV2_SULKY</name>
<keyword evidence="3" id="KW-1185">Reference proteome</keyword>
<proteinExistence type="predicted"/>
<accession>E4TYV2</accession>
<organism evidence="2 3">
    <name type="scientific">Sulfuricurvum kujiense (strain ATCC BAA-921 / DSM 16994 / JCM 11577 / YK-1)</name>
    <dbReference type="NCBI Taxonomy" id="709032"/>
    <lineage>
        <taxon>Bacteria</taxon>
        <taxon>Pseudomonadati</taxon>
        <taxon>Campylobacterota</taxon>
        <taxon>Epsilonproteobacteria</taxon>
        <taxon>Campylobacterales</taxon>
        <taxon>Sulfurimonadaceae</taxon>
        <taxon>Sulfuricurvum</taxon>
    </lineage>
</organism>
<dbReference type="STRING" id="709032.Sulku_2453"/>
<protein>
    <submittedName>
        <fullName evidence="2">Uncharacterized protein</fullName>
    </submittedName>
</protein>